<comment type="caution">
    <text evidence="2">The sequence shown here is derived from an EMBL/GenBank/DDBJ whole genome shotgun (WGS) entry which is preliminary data.</text>
</comment>
<protein>
    <submittedName>
        <fullName evidence="2">Uncharacterized protein</fullName>
    </submittedName>
</protein>
<dbReference type="AlphaFoldDB" id="A0A011NWM3"/>
<evidence type="ECO:0000313" key="2">
    <source>
        <dbReference type="EMBL" id="EXI79756.1"/>
    </source>
</evidence>
<sequence length="144" mass="15643" precursor="true">MRKPTLALVPSLALVWALLSLGAATAQTLPAQEPAPRTALANADIELLKGAWLRPDGGYTIVISNVGASGQLEAIYFNPRQLPFAKAQASRTGGELRAFFELRAGGYDGSTYDLTYDAGNDRLTGTYYQAVARQKFDIFFVRKK</sequence>
<feature type="signal peptide" evidence="1">
    <location>
        <begin position="1"/>
        <end position="26"/>
    </location>
</feature>
<reference evidence="2 3" key="1">
    <citation type="submission" date="2014-02" db="EMBL/GenBank/DDBJ databases">
        <title>Expanding our view of genomic diversity in Candidatus Accumulibacter clades.</title>
        <authorList>
            <person name="Skennerton C.T."/>
            <person name="Barr J.J."/>
            <person name="Slater F.R."/>
            <person name="Bond P.L."/>
            <person name="Tyson G.W."/>
        </authorList>
    </citation>
    <scope>NUCLEOTIDE SEQUENCE [LARGE SCALE GENOMIC DNA]</scope>
    <source>
        <strain evidence="3">BA-92</strain>
    </source>
</reference>
<dbReference type="EMBL" id="JEMX01000046">
    <property type="protein sequence ID" value="EXI79756.1"/>
    <property type="molecule type" value="Genomic_DNA"/>
</dbReference>
<evidence type="ECO:0000256" key="1">
    <source>
        <dbReference type="SAM" id="SignalP"/>
    </source>
</evidence>
<organism evidence="2 3">
    <name type="scientific">Candidatus Accumulibacter appositus</name>
    <dbReference type="NCBI Taxonomy" id="1454003"/>
    <lineage>
        <taxon>Bacteria</taxon>
        <taxon>Pseudomonadati</taxon>
        <taxon>Pseudomonadota</taxon>
        <taxon>Betaproteobacteria</taxon>
        <taxon>Candidatus Accumulibacter</taxon>
    </lineage>
</organism>
<dbReference type="Proteomes" id="UP000021816">
    <property type="component" value="Unassembled WGS sequence"/>
</dbReference>
<gene>
    <name evidence="2" type="ORF">AW10_02241</name>
</gene>
<dbReference type="PATRIC" id="fig|1454003.3.peg.2287"/>
<keyword evidence="1" id="KW-0732">Signal</keyword>
<feature type="chain" id="PRO_5001461525" evidence="1">
    <location>
        <begin position="27"/>
        <end position="144"/>
    </location>
</feature>
<name>A0A011NWM3_9PROT</name>
<evidence type="ECO:0000313" key="3">
    <source>
        <dbReference type="Proteomes" id="UP000021816"/>
    </source>
</evidence>
<proteinExistence type="predicted"/>
<accession>A0A011NWM3</accession>